<evidence type="ECO:0000256" key="2">
    <source>
        <dbReference type="ARBA" id="ARBA00006386"/>
    </source>
</evidence>
<dbReference type="RefSeq" id="WP_086071570.1">
    <property type="nucleotide sequence ID" value="NZ_CP021109.1"/>
</dbReference>
<organism evidence="8 9">
    <name type="scientific">Bordetella genomosp. 9</name>
    <dbReference type="NCBI Taxonomy" id="1416803"/>
    <lineage>
        <taxon>Bacteria</taxon>
        <taxon>Pseudomonadati</taxon>
        <taxon>Pseudomonadota</taxon>
        <taxon>Betaproteobacteria</taxon>
        <taxon>Burkholderiales</taxon>
        <taxon>Alcaligenaceae</taxon>
        <taxon>Bordetella</taxon>
    </lineage>
</organism>
<feature type="transmembrane region" description="Helical" evidence="7">
    <location>
        <begin position="177"/>
        <end position="194"/>
    </location>
</feature>
<evidence type="ECO:0000256" key="3">
    <source>
        <dbReference type="ARBA" id="ARBA00022475"/>
    </source>
</evidence>
<dbReference type="EMBL" id="CP021109">
    <property type="protein sequence ID" value="ARP85444.1"/>
    <property type="molecule type" value="Genomic_DNA"/>
</dbReference>
<feature type="transmembrane region" description="Helical" evidence="7">
    <location>
        <begin position="303"/>
        <end position="321"/>
    </location>
</feature>
<evidence type="ECO:0000256" key="6">
    <source>
        <dbReference type="ARBA" id="ARBA00023136"/>
    </source>
</evidence>
<reference evidence="8 9" key="1">
    <citation type="submission" date="2017-05" db="EMBL/GenBank/DDBJ databases">
        <title>Complete and WGS of Bordetella genogroups.</title>
        <authorList>
            <person name="Spilker T."/>
            <person name="LiPuma J."/>
        </authorList>
    </citation>
    <scope>NUCLEOTIDE SEQUENCE [LARGE SCALE GENOMIC DNA]</scope>
    <source>
        <strain evidence="8 9">AU17164</strain>
    </source>
</reference>
<protein>
    <recommendedName>
        <fullName evidence="10">Permease</fullName>
    </recommendedName>
</protein>
<evidence type="ECO:0000256" key="7">
    <source>
        <dbReference type="SAM" id="Phobius"/>
    </source>
</evidence>
<feature type="transmembrane region" description="Helical" evidence="7">
    <location>
        <begin position="12"/>
        <end position="31"/>
    </location>
</feature>
<dbReference type="PANTHER" id="PTHR43299">
    <property type="entry name" value="UPF0718 PROTEIN YRAQ"/>
    <property type="match status" value="1"/>
</dbReference>
<feature type="transmembrane region" description="Helical" evidence="7">
    <location>
        <begin position="244"/>
        <end position="265"/>
    </location>
</feature>
<feature type="transmembrane region" description="Helical" evidence="7">
    <location>
        <begin position="79"/>
        <end position="98"/>
    </location>
</feature>
<gene>
    <name evidence="8" type="ORF">CAL13_03855</name>
</gene>
<keyword evidence="5 7" id="KW-1133">Transmembrane helix</keyword>
<accession>A0A1W6YWU2</accession>
<comment type="similarity">
    <text evidence="2">Belongs to the UPF0718 family.</text>
</comment>
<feature type="transmembrane region" description="Helical" evidence="7">
    <location>
        <begin position="277"/>
        <end position="296"/>
    </location>
</feature>
<dbReference type="AlphaFoldDB" id="A0A1W6YWU2"/>
<keyword evidence="3" id="KW-1003">Cell membrane</keyword>
<evidence type="ECO:0000313" key="8">
    <source>
        <dbReference type="EMBL" id="ARP85444.1"/>
    </source>
</evidence>
<name>A0A1W6YWU2_9BORD</name>
<dbReference type="Proteomes" id="UP000194139">
    <property type="component" value="Chromosome"/>
</dbReference>
<feature type="transmembrane region" description="Helical" evidence="7">
    <location>
        <begin position="341"/>
        <end position="362"/>
    </location>
</feature>
<dbReference type="Pfam" id="PF03773">
    <property type="entry name" value="ArsP_1"/>
    <property type="match status" value="1"/>
</dbReference>
<comment type="subcellular location">
    <subcellularLocation>
        <location evidence="1">Cell membrane</location>
        <topology evidence="1">Multi-pass membrane protein</topology>
    </subcellularLocation>
</comment>
<sequence length="364" mass="37239">MKPALASRRPASPALGIAVFLLIAIAGLFYVKWLPYYNRAWAAAANHSIGSSILMGGADSAPPPSFDAAIGYAIAYGKAIWQAMVLGLLLGSAVQALIPRGWIVRALGGTGLGSVVAGGLMALPGMMCTCCAAPVVAGLRKCQAAPGSAIAFWLGNSVLNPATLVFMGFVLGWHWSALRLGLGVVMVFGLGWLVNRIGAGGGRGVDAETMQALASATASGSGVADTGAADHPFKRWLAILAGMTLRLIPEYIVLVLLLGAARAWLFPHVSPDVDNHLWWIAALAVAGALFVIPTAGEVPIVQAMLSLGMAAGPAAALLMTLPPISLPSLAMLARAFRARELATVFFGVVVIGLAAGGLAVALGF</sequence>
<evidence type="ECO:0008006" key="10">
    <source>
        <dbReference type="Google" id="ProtNLM"/>
    </source>
</evidence>
<evidence type="ECO:0000256" key="1">
    <source>
        <dbReference type="ARBA" id="ARBA00004651"/>
    </source>
</evidence>
<keyword evidence="6 7" id="KW-0472">Membrane</keyword>
<evidence type="ECO:0000256" key="5">
    <source>
        <dbReference type="ARBA" id="ARBA00022989"/>
    </source>
</evidence>
<dbReference type="GO" id="GO:0005886">
    <property type="term" value="C:plasma membrane"/>
    <property type="evidence" value="ECO:0007669"/>
    <property type="project" value="UniProtKB-SubCell"/>
</dbReference>
<feature type="transmembrane region" description="Helical" evidence="7">
    <location>
        <begin position="151"/>
        <end position="171"/>
    </location>
</feature>
<proteinExistence type="inferred from homology"/>
<feature type="transmembrane region" description="Helical" evidence="7">
    <location>
        <begin position="118"/>
        <end position="139"/>
    </location>
</feature>
<keyword evidence="9" id="KW-1185">Reference proteome</keyword>
<keyword evidence="4 7" id="KW-0812">Transmembrane</keyword>
<dbReference type="PANTHER" id="PTHR43299:SF1">
    <property type="entry name" value="UPF0718 PROTEIN YRAQ"/>
    <property type="match status" value="1"/>
</dbReference>
<evidence type="ECO:0000256" key="4">
    <source>
        <dbReference type="ARBA" id="ARBA00022692"/>
    </source>
</evidence>
<evidence type="ECO:0000313" key="9">
    <source>
        <dbReference type="Proteomes" id="UP000194139"/>
    </source>
</evidence>
<dbReference type="InterPro" id="IPR005524">
    <property type="entry name" value="DUF318"/>
</dbReference>